<dbReference type="AlphaFoldDB" id="A0ABD2Y7L1"/>
<organism evidence="1 2">
    <name type="scientific">Cinchona calisaya</name>
    <dbReference type="NCBI Taxonomy" id="153742"/>
    <lineage>
        <taxon>Eukaryota</taxon>
        <taxon>Viridiplantae</taxon>
        <taxon>Streptophyta</taxon>
        <taxon>Embryophyta</taxon>
        <taxon>Tracheophyta</taxon>
        <taxon>Spermatophyta</taxon>
        <taxon>Magnoliopsida</taxon>
        <taxon>eudicotyledons</taxon>
        <taxon>Gunneridae</taxon>
        <taxon>Pentapetalae</taxon>
        <taxon>asterids</taxon>
        <taxon>lamiids</taxon>
        <taxon>Gentianales</taxon>
        <taxon>Rubiaceae</taxon>
        <taxon>Cinchonoideae</taxon>
        <taxon>Cinchoneae</taxon>
        <taxon>Cinchona</taxon>
    </lineage>
</organism>
<sequence>MNYSSKGMQRFKEQKKNEKRNYLRTMEGLVVLFLGNNHRPLLPSLPEIFLGLTGLTLLENHGAVGLCRSGGGVEFLLNSVEGSSSVRPSTWTWQAGLDSLALVALH</sequence>
<accession>A0ABD2Y7L1</accession>
<evidence type="ECO:0000313" key="1">
    <source>
        <dbReference type="EMBL" id="KAL3502996.1"/>
    </source>
</evidence>
<protein>
    <submittedName>
        <fullName evidence="1">Uncharacterized protein</fullName>
    </submittedName>
</protein>
<comment type="caution">
    <text evidence="1">The sequence shown here is derived from an EMBL/GenBank/DDBJ whole genome shotgun (WGS) entry which is preliminary data.</text>
</comment>
<evidence type="ECO:0000313" key="2">
    <source>
        <dbReference type="Proteomes" id="UP001630127"/>
    </source>
</evidence>
<dbReference type="Proteomes" id="UP001630127">
    <property type="component" value="Unassembled WGS sequence"/>
</dbReference>
<reference evidence="1 2" key="1">
    <citation type="submission" date="2024-11" db="EMBL/GenBank/DDBJ databases">
        <title>A near-complete genome assembly of Cinchona calisaya.</title>
        <authorList>
            <person name="Lian D.C."/>
            <person name="Zhao X.W."/>
            <person name="Wei L."/>
        </authorList>
    </citation>
    <scope>NUCLEOTIDE SEQUENCE [LARGE SCALE GENOMIC DNA]</scope>
    <source>
        <tissue evidence="1">Nenye</tissue>
    </source>
</reference>
<name>A0ABD2Y7L1_9GENT</name>
<dbReference type="EMBL" id="JBJUIK010000015">
    <property type="protein sequence ID" value="KAL3502996.1"/>
    <property type="molecule type" value="Genomic_DNA"/>
</dbReference>
<gene>
    <name evidence="1" type="ORF">ACH5RR_037445</name>
</gene>
<proteinExistence type="predicted"/>
<keyword evidence="2" id="KW-1185">Reference proteome</keyword>